<feature type="compositionally biased region" description="Low complexity" evidence="1">
    <location>
        <begin position="463"/>
        <end position="481"/>
    </location>
</feature>
<protein>
    <submittedName>
        <fullName evidence="2">Uncharacterized protein</fullName>
    </submittedName>
</protein>
<gene>
    <name evidence="2" type="ORF">TSPGSL018_8528</name>
</gene>
<evidence type="ECO:0000313" key="2">
    <source>
        <dbReference type="EMBL" id="JAC68514.1"/>
    </source>
</evidence>
<reference evidence="2" key="1">
    <citation type="submission" date="2014-05" db="EMBL/GenBank/DDBJ databases">
        <title>The transcriptome of the halophilic microalga Tetraselmis sp. GSL018 isolated from the Great Salt Lake, Utah.</title>
        <authorList>
            <person name="Jinkerson R.E."/>
            <person name="D'Adamo S."/>
            <person name="Posewitz M.C."/>
        </authorList>
    </citation>
    <scope>NUCLEOTIDE SEQUENCE</scope>
    <source>
        <strain evidence="2">GSL018</strain>
    </source>
</reference>
<feature type="region of interest" description="Disordered" evidence="1">
    <location>
        <begin position="291"/>
        <end position="570"/>
    </location>
</feature>
<feature type="compositionally biased region" description="Basic and acidic residues" evidence="1">
    <location>
        <begin position="304"/>
        <end position="323"/>
    </location>
</feature>
<feature type="compositionally biased region" description="Polar residues" evidence="1">
    <location>
        <begin position="35"/>
        <end position="46"/>
    </location>
</feature>
<feature type="region of interest" description="Disordered" evidence="1">
    <location>
        <begin position="1"/>
        <end position="20"/>
    </location>
</feature>
<sequence length="570" mass="62239">MGSEFQRSTAENACAPDRPVSARCLRSPWEHRNSPRTLQASVSSGSPIAKQLHIPSAWLASEEEATPVPVTPSLQYNSHEETPPRTNSPYAAADDPYYAVSPILFPHGINSESAEDRPASPGGYSKARRRQVLGNKSRFQGEGIPTASPVSFSGSPVNARCAWKQGRGTFRPSLGSLRDGQLRITGWAKGPLTSGESCSDQLIEAFGCDELLPKPNFSMAREMLGHQSPQGSPSSVGSLPIEYDEEEYGFDRDIDYSQFDHLVALMPPAQFTIPKPSLATPEAAVFYEQHQELDPCRQSSGELEGTRAPDKGDDRKRWPDHTQRRLFVSRSPRRSPLRRHWRRKGPVGVSRFRRAAEAQAPVDEGQRERRYGQGAKPFVGEAASERETSGPVPSSRGRPKDPRGSSEACGPEPPSAAPPARVLPSAMRARRTRGAAANPPPRPSLEVPRVNIGAEEPLAGVQRPSSAALRPLPRRPCSASRPRPPADGPLPELSVVGRTVSDRGEMPVNPRTPDLDLMRLPPIKTRPQPRDPSARWASPSSPPSILADPNGRLPANRLPPIQPRRRETVD</sequence>
<accession>A0A061RCK8</accession>
<dbReference type="AlphaFoldDB" id="A0A061RCK8"/>
<feature type="region of interest" description="Disordered" evidence="1">
    <location>
        <begin position="108"/>
        <end position="129"/>
    </location>
</feature>
<dbReference type="EMBL" id="GBEZ01017860">
    <property type="protein sequence ID" value="JAC68514.1"/>
    <property type="molecule type" value="Transcribed_RNA"/>
</dbReference>
<feature type="region of interest" description="Disordered" evidence="1">
    <location>
        <begin position="63"/>
        <end position="93"/>
    </location>
</feature>
<proteinExistence type="predicted"/>
<feature type="region of interest" description="Disordered" evidence="1">
    <location>
        <begin position="27"/>
        <end position="47"/>
    </location>
</feature>
<organism evidence="2">
    <name type="scientific">Tetraselmis sp. GSL018</name>
    <dbReference type="NCBI Taxonomy" id="582737"/>
    <lineage>
        <taxon>Eukaryota</taxon>
        <taxon>Viridiplantae</taxon>
        <taxon>Chlorophyta</taxon>
        <taxon>core chlorophytes</taxon>
        <taxon>Chlorodendrophyceae</taxon>
        <taxon>Chlorodendrales</taxon>
        <taxon>Chlorodendraceae</taxon>
        <taxon>Tetraselmis</taxon>
    </lineage>
</organism>
<evidence type="ECO:0000256" key="1">
    <source>
        <dbReference type="SAM" id="MobiDB-lite"/>
    </source>
</evidence>
<feature type="compositionally biased region" description="Basic residues" evidence="1">
    <location>
        <begin position="331"/>
        <end position="345"/>
    </location>
</feature>
<feature type="compositionally biased region" description="Polar residues" evidence="1">
    <location>
        <begin position="1"/>
        <end position="11"/>
    </location>
</feature>
<name>A0A061RCK8_9CHLO</name>